<dbReference type="Proteomes" id="UP001176940">
    <property type="component" value="Unassembled WGS sequence"/>
</dbReference>
<gene>
    <name evidence="4" type="ORF">RIMI_LOCUS12483156</name>
</gene>
<protein>
    <recommendedName>
        <fullName evidence="3">VWDE-like Ig-like domain-containing protein</fullName>
    </recommendedName>
</protein>
<proteinExistence type="predicted"/>
<reference evidence="4" key="1">
    <citation type="submission" date="2023-07" db="EMBL/GenBank/DDBJ databases">
        <authorList>
            <person name="Stuckert A."/>
        </authorList>
    </citation>
    <scope>NUCLEOTIDE SEQUENCE</scope>
</reference>
<dbReference type="InterPro" id="IPR050969">
    <property type="entry name" value="Dev_Signal_Modulators"/>
</dbReference>
<sequence length="348" mass="38883">NHKILLSPPVPEVIGEVLYTFPLLMVCNSCNGLRGCIREHMEFRPSASSNYIVGPKNDFLWWVQGAPVRRCVPLWTGSQKGSSQATSTCNTPECSTTGHKILQNPYRSLAFDSSRLQQSAIHDLICDHSLTSGWYRFMIFDKPAEMPTKCVEPTQGCMGYCAEVVPESKSQCDDGEIKVNGLCTSKFNSQSLIPESPSTPEIVPERVGNSVHLKCYFESPLTNSSLGFIVRWSRLSSDGEKEELRQEAVVQPFSIIELDGINVKLGERIFCSISSFNLEEPDVHSLILESEEFFAGIKLHPESLRISEDGREHRMTVKSTIPISCSDTSQVQNDCKVTIRFHTVDEGR</sequence>
<keyword evidence="2" id="KW-1015">Disulfide bond</keyword>
<evidence type="ECO:0000259" key="3">
    <source>
        <dbReference type="Pfam" id="PF25776"/>
    </source>
</evidence>
<keyword evidence="5" id="KW-1185">Reference proteome</keyword>
<evidence type="ECO:0000313" key="5">
    <source>
        <dbReference type="Proteomes" id="UP001176940"/>
    </source>
</evidence>
<feature type="domain" description="VWDE-like Ig-like" evidence="3">
    <location>
        <begin position="193"/>
        <end position="295"/>
    </location>
</feature>
<dbReference type="InterPro" id="IPR057885">
    <property type="entry name" value="Ig_VWDE"/>
</dbReference>
<evidence type="ECO:0000256" key="2">
    <source>
        <dbReference type="ARBA" id="ARBA00023157"/>
    </source>
</evidence>
<organism evidence="4 5">
    <name type="scientific">Ranitomeya imitator</name>
    <name type="common">mimic poison frog</name>
    <dbReference type="NCBI Taxonomy" id="111125"/>
    <lineage>
        <taxon>Eukaryota</taxon>
        <taxon>Metazoa</taxon>
        <taxon>Chordata</taxon>
        <taxon>Craniata</taxon>
        <taxon>Vertebrata</taxon>
        <taxon>Euteleostomi</taxon>
        <taxon>Amphibia</taxon>
        <taxon>Batrachia</taxon>
        <taxon>Anura</taxon>
        <taxon>Neobatrachia</taxon>
        <taxon>Hyloidea</taxon>
        <taxon>Dendrobatidae</taxon>
        <taxon>Dendrobatinae</taxon>
        <taxon>Ranitomeya</taxon>
    </lineage>
</organism>
<evidence type="ECO:0000256" key="1">
    <source>
        <dbReference type="ARBA" id="ARBA00022729"/>
    </source>
</evidence>
<dbReference type="Pfam" id="PF25776">
    <property type="entry name" value="Ig_VWDE"/>
    <property type="match status" value="1"/>
</dbReference>
<dbReference type="PANTHER" id="PTHR14949:SF53">
    <property type="entry name" value="VON WILLEBRAND FACTOR D AND EGF DOMAIN-CONTAINING PROTEIN"/>
    <property type="match status" value="1"/>
</dbReference>
<dbReference type="PANTHER" id="PTHR14949">
    <property type="entry name" value="EGF-LIKE-DOMAIN, MULTIPLE 7, 8"/>
    <property type="match status" value="1"/>
</dbReference>
<name>A0ABN9LUY1_9NEOB</name>
<dbReference type="EMBL" id="CAUEEQ010029689">
    <property type="protein sequence ID" value="CAJ0949141.1"/>
    <property type="molecule type" value="Genomic_DNA"/>
</dbReference>
<comment type="caution">
    <text evidence="4">The sequence shown here is derived from an EMBL/GenBank/DDBJ whole genome shotgun (WGS) entry which is preliminary data.</text>
</comment>
<keyword evidence="1" id="KW-0732">Signal</keyword>
<accession>A0ABN9LUY1</accession>
<feature type="non-terminal residue" evidence="4">
    <location>
        <position position="1"/>
    </location>
</feature>
<evidence type="ECO:0000313" key="4">
    <source>
        <dbReference type="EMBL" id="CAJ0949141.1"/>
    </source>
</evidence>